<feature type="transmembrane region" description="Helical" evidence="8">
    <location>
        <begin position="48"/>
        <end position="69"/>
    </location>
</feature>
<keyword evidence="7 8" id="KW-0472">Membrane</keyword>
<evidence type="ECO:0000313" key="11">
    <source>
        <dbReference type="Proteomes" id="UP000198281"/>
    </source>
</evidence>
<dbReference type="PANTHER" id="PTHR22911:SF137">
    <property type="entry name" value="SOLUTE CARRIER FAMILY 35 MEMBER G2-RELATED"/>
    <property type="match status" value="1"/>
</dbReference>
<evidence type="ECO:0000256" key="8">
    <source>
        <dbReference type="SAM" id="Phobius"/>
    </source>
</evidence>
<keyword evidence="5 8" id="KW-0812">Transmembrane</keyword>
<dbReference type="Pfam" id="PF00892">
    <property type="entry name" value="EamA"/>
    <property type="match status" value="1"/>
</dbReference>
<keyword evidence="11" id="KW-1185">Reference proteome</keyword>
<proteinExistence type="inferred from homology"/>
<keyword evidence="3" id="KW-0813">Transport</keyword>
<feature type="transmembrane region" description="Helical" evidence="8">
    <location>
        <begin position="81"/>
        <end position="101"/>
    </location>
</feature>
<gene>
    <name evidence="10" type="ORF">SAMN06295912_101444</name>
</gene>
<evidence type="ECO:0000256" key="1">
    <source>
        <dbReference type="ARBA" id="ARBA00004651"/>
    </source>
</evidence>
<feature type="domain" description="EamA" evidence="9">
    <location>
        <begin position="17"/>
        <end position="153"/>
    </location>
</feature>
<comment type="similarity">
    <text evidence="2">Belongs to the EamA transporter family.</text>
</comment>
<reference evidence="11" key="1">
    <citation type="submission" date="2017-06" db="EMBL/GenBank/DDBJ databases">
        <authorList>
            <person name="Varghese N."/>
            <person name="Submissions S."/>
        </authorList>
    </citation>
    <scope>NUCLEOTIDE SEQUENCE [LARGE SCALE GENOMIC DNA]</scope>
    <source>
        <strain evidence="11">LNB2</strain>
    </source>
</reference>
<evidence type="ECO:0000259" key="9">
    <source>
        <dbReference type="Pfam" id="PF00892"/>
    </source>
</evidence>
<keyword evidence="4" id="KW-1003">Cell membrane</keyword>
<evidence type="ECO:0000256" key="7">
    <source>
        <dbReference type="ARBA" id="ARBA00023136"/>
    </source>
</evidence>
<feature type="transmembrane region" description="Helical" evidence="8">
    <location>
        <begin position="252"/>
        <end position="270"/>
    </location>
</feature>
<sequence length="308" mass="33074">MSQPSTPPASPADDARRGVILAFAAYLMWGLLPLYLKQMMHVPALQIVAHRLVWSLLLLIVVVTLLGRWKGIGAALRTRGTFGMLMLSATFICFNWLIYTWAVLNGHVLEASLGYFINPLVNVALGMIFLKEQLRRVQGVAVALAALGVAVMAFAQGGAVWISLTLALSFGLYGLVRKVISIDALGGLTVETALLAPLAIAFLGWTTLQGDNRFGIDRATDLFLIGGGVVTALPLLLFAAAARKLRYATIGLIQYLAPTLVFFQGVLLFGEALTTVHIITFGLIWTGLLIYAADSLRAGRATPVSPPE</sequence>
<feature type="transmembrane region" description="Helical" evidence="8">
    <location>
        <begin position="137"/>
        <end position="154"/>
    </location>
</feature>
<dbReference type="GO" id="GO:0005886">
    <property type="term" value="C:plasma membrane"/>
    <property type="evidence" value="ECO:0007669"/>
    <property type="project" value="UniProtKB-SubCell"/>
</dbReference>
<dbReference type="InterPro" id="IPR000620">
    <property type="entry name" value="EamA_dom"/>
</dbReference>
<evidence type="ECO:0000256" key="6">
    <source>
        <dbReference type="ARBA" id="ARBA00022989"/>
    </source>
</evidence>
<dbReference type="InterPro" id="IPR004626">
    <property type="entry name" value="RarD"/>
</dbReference>
<comment type="subcellular location">
    <subcellularLocation>
        <location evidence="1">Cell membrane</location>
        <topology evidence="1">Multi-pass membrane protein</topology>
    </subcellularLocation>
</comment>
<dbReference type="RefSeq" id="WP_089217934.1">
    <property type="nucleotide sequence ID" value="NZ_FZOS01000001.1"/>
</dbReference>
<dbReference type="AlphaFoldDB" id="A0A239BW21"/>
<feature type="transmembrane region" description="Helical" evidence="8">
    <location>
        <begin position="160"/>
        <end position="176"/>
    </location>
</feature>
<evidence type="ECO:0000256" key="5">
    <source>
        <dbReference type="ARBA" id="ARBA00022692"/>
    </source>
</evidence>
<evidence type="ECO:0000256" key="3">
    <source>
        <dbReference type="ARBA" id="ARBA00022448"/>
    </source>
</evidence>
<dbReference type="Proteomes" id="UP000198281">
    <property type="component" value="Unassembled WGS sequence"/>
</dbReference>
<evidence type="ECO:0000256" key="4">
    <source>
        <dbReference type="ARBA" id="ARBA00022475"/>
    </source>
</evidence>
<name>A0A239BW21_9SPHN</name>
<dbReference type="SUPFAM" id="SSF103481">
    <property type="entry name" value="Multidrug resistance efflux transporter EmrE"/>
    <property type="match status" value="2"/>
</dbReference>
<feature type="transmembrane region" description="Helical" evidence="8">
    <location>
        <begin position="276"/>
        <end position="293"/>
    </location>
</feature>
<feature type="transmembrane region" description="Helical" evidence="8">
    <location>
        <begin position="220"/>
        <end position="240"/>
    </location>
</feature>
<evidence type="ECO:0000256" key="2">
    <source>
        <dbReference type="ARBA" id="ARBA00007362"/>
    </source>
</evidence>
<dbReference type="OrthoDB" id="369870at2"/>
<feature type="transmembrane region" description="Helical" evidence="8">
    <location>
        <begin position="113"/>
        <end position="130"/>
    </location>
</feature>
<dbReference type="EMBL" id="FZOS01000001">
    <property type="protein sequence ID" value="SNS12245.1"/>
    <property type="molecule type" value="Genomic_DNA"/>
</dbReference>
<evidence type="ECO:0000313" key="10">
    <source>
        <dbReference type="EMBL" id="SNS12245.1"/>
    </source>
</evidence>
<feature type="transmembrane region" description="Helical" evidence="8">
    <location>
        <begin position="18"/>
        <end position="36"/>
    </location>
</feature>
<dbReference type="PANTHER" id="PTHR22911">
    <property type="entry name" value="ACYL-MALONYL CONDENSING ENZYME-RELATED"/>
    <property type="match status" value="1"/>
</dbReference>
<dbReference type="InterPro" id="IPR037185">
    <property type="entry name" value="EmrE-like"/>
</dbReference>
<feature type="transmembrane region" description="Helical" evidence="8">
    <location>
        <begin position="188"/>
        <end position="208"/>
    </location>
</feature>
<keyword evidence="6 8" id="KW-1133">Transmembrane helix</keyword>
<protein>
    <submittedName>
        <fullName evidence="10">Chloramphenicol-sensitive protein RarD</fullName>
    </submittedName>
</protein>
<accession>A0A239BW21</accession>
<organism evidence="10 11">
    <name type="scientific">Edaphosphingomonas laterariae</name>
    <dbReference type="NCBI Taxonomy" id="861865"/>
    <lineage>
        <taxon>Bacteria</taxon>
        <taxon>Pseudomonadati</taxon>
        <taxon>Pseudomonadota</taxon>
        <taxon>Alphaproteobacteria</taxon>
        <taxon>Sphingomonadales</taxon>
        <taxon>Rhizorhabdaceae</taxon>
        <taxon>Edaphosphingomonas</taxon>
    </lineage>
</organism>
<dbReference type="NCBIfam" id="TIGR00688">
    <property type="entry name" value="rarD"/>
    <property type="match status" value="1"/>
</dbReference>